<gene>
    <name evidence="2" type="ORF">GCM10011511_11720</name>
</gene>
<feature type="domain" description="IrrE N-terminal-like" evidence="1">
    <location>
        <begin position="37"/>
        <end position="163"/>
    </location>
</feature>
<dbReference type="EMBL" id="BMJC01000001">
    <property type="protein sequence ID" value="GGA90132.1"/>
    <property type="molecule type" value="Genomic_DNA"/>
</dbReference>
<keyword evidence="3" id="KW-1185">Reference proteome</keyword>
<protein>
    <recommendedName>
        <fullName evidence="1">IrrE N-terminal-like domain-containing protein</fullName>
    </recommendedName>
</protein>
<reference evidence="2" key="1">
    <citation type="journal article" date="2014" name="Int. J. Syst. Evol. Microbiol.">
        <title>Complete genome sequence of Corynebacterium casei LMG S-19264T (=DSM 44701T), isolated from a smear-ripened cheese.</title>
        <authorList>
            <consortium name="US DOE Joint Genome Institute (JGI-PGF)"/>
            <person name="Walter F."/>
            <person name="Albersmeier A."/>
            <person name="Kalinowski J."/>
            <person name="Ruckert C."/>
        </authorList>
    </citation>
    <scope>NUCLEOTIDE SEQUENCE</scope>
    <source>
        <strain evidence="2">CGMCC 1.15448</strain>
    </source>
</reference>
<dbReference type="PANTHER" id="PTHR43236">
    <property type="entry name" value="ANTITOXIN HIGA1"/>
    <property type="match status" value="1"/>
</dbReference>
<evidence type="ECO:0000313" key="3">
    <source>
        <dbReference type="Proteomes" id="UP000607559"/>
    </source>
</evidence>
<organism evidence="2 3">
    <name type="scientific">Puia dinghuensis</name>
    <dbReference type="NCBI Taxonomy" id="1792502"/>
    <lineage>
        <taxon>Bacteria</taxon>
        <taxon>Pseudomonadati</taxon>
        <taxon>Bacteroidota</taxon>
        <taxon>Chitinophagia</taxon>
        <taxon>Chitinophagales</taxon>
        <taxon>Chitinophagaceae</taxon>
        <taxon>Puia</taxon>
    </lineage>
</organism>
<dbReference type="Pfam" id="PF06114">
    <property type="entry name" value="Peptidase_M78"/>
    <property type="match status" value="1"/>
</dbReference>
<name>A0A8J2UA69_9BACT</name>
<dbReference type="PANTHER" id="PTHR43236:SF2">
    <property type="entry name" value="BLL0069 PROTEIN"/>
    <property type="match status" value="1"/>
</dbReference>
<dbReference type="RefSeq" id="WP_188929470.1">
    <property type="nucleotide sequence ID" value="NZ_BMJC01000001.1"/>
</dbReference>
<evidence type="ECO:0000313" key="2">
    <source>
        <dbReference type="EMBL" id="GGA90132.1"/>
    </source>
</evidence>
<proteinExistence type="predicted"/>
<dbReference type="AlphaFoldDB" id="A0A8J2UA69"/>
<dbReference type="Proteomes" id="UP000607559">
    <property type="component" value="Unassembled WGS sequence"/>
</dbReference>
<evidence type="ECO:0000259" key="1">
    <source>
        <dbReference type="Pfam" id="PF06114"/>
    </source>
</evidence>
<comment type="caution">
    <text evidence="2">The sequence shown here is derived from an EMBL/GenBank/DDBJ whole genome shotgun (WGS) entry which is preliminary data.</text>
</comment>
<dbReference type="InterPro" id="IPR052345">
    <property type="entry name" value="Rad_response_metalloprotease"/>
</dbReference>
<accession>A0A8J2UA69</accession>
<dbReference type="InterPro" id="IPR010359">
    <property type="entry name" value="IrrE_HExxH"/>
</dbReference>
<reference evidence="2" key="2">
    <citation type="submission" date="2020-09" db="EMBL/GenBank/DDBJ databases">
        <authorList>
            <person name="Sun Q."/>
            <person name="Zhou Y."/>
        </authorList>
    </citation>
    <scope>NUCLEOTIDE SEQUENCE</scope>
    <source>
        <strain evidence="2">CGMCC 1.15448</strain>
    </source>
</reference>
<sequence>MSNTTLNTNEIESRASQILKDHGLFSIPVDPVTLANNIGIKVNNAVFSDDNLSGLIAKRGSNISILVNKSDPPYRKRFTIAHELGHHFLHLLSDGEFVDKKVDLFRDTEGGDQSKRTEVQANQFAAALLMPSELVKLEYQRNNDITDLARKFNVSEEAMGYRLQRLRLA</sequence>
<dbReference type="Gene3D" id="1.10.10.2910">
    <property type="match status" value="1"/>
</dbReference>